<evidence type="ECO:0000313" key="3">
    <source>
        <dbReference type="Proteomes" id="UP001201812"/>
    </source>
</evidence>
<protein>
    <recommendedName>
        <fullName evidence="4">F-box domain-containing protein</fullName>
    </recommendedName>
</protein>
<dbReference type="AlphaFoldDB" id="A0AAD4MPN6"/>
<sequence length="314" mass="36410">MSHPPSEVLSVITNFLPNDDITDLMLMSKTFNAHVTPRLRKIDEEMSIVNQSIESFMPSPPPETDDEWISQLNLKQFEPIGSVAKRRVKQLFADCQFVRKFDEIGTRMELDVRTLDRLKKAMSLERFDNETYLRILFALEMSTMNQSIKSFMPSPAPEPTDNEWISQLDLKKFLPIGSEAKKRMKNFLDNNAVVRICLRNLDHRDVRYTILPNLKEGMSLERFDDASFLRILGALIAQPEFRQEYNIPPTLRRTAHLCYVKLDRRPGRWRRYPAGQSELESDTHSNNPYFPRKDQQAILGTSPIESENRTTGSA</sequence>
<evidence type="ECO:0008006" key="4">
    <source>
        <dbReference type="Google" id="ProtNLM"/>
    </source>
</evidence>
<organism evidence="2 3">
    <name type="scientific">Ditylenchus destructor</name>
    <dbReference type="NCBI Taxonomy" id="166010"/>
    <lineage>
        <taxon>Eukaryota</taxon>
        <taxon>Metazoa</taxon>
        <taxon>Ecdysozoa</taxon>
        <taxon>Nematoda</taxon>
        <taxon>Chromadorea</taxon>
        <taxon>Rhabditida</taxon>
        <taxon>Tylenchina</taxon>
        <taxon>Tylenchomorpha</taxon>
        <taxon>Sphaerularioidea</taxon>
        <taxon>Anguinidae</taxon>
        <taxon>Anguininae</taxon>
        <taxon>Ditylenchus</taxon>
    </lineage>
</organism>
<reference evidence="2" key="1">
    <citation type="submission" date="2022-01" db="EMBL/GenBank/DDBJ databases">
        <title>Genome Sequence Resource for Two Populations of Ditylenchus destructor, the Migratory Endoparasitic Phytonematode.</title>
        <authorList>
            <person name="Zhang H."/>
            <person name="Lin R."/>
            <person name="Xie B."/>
        </authorList>
    </citation>
    <scope>NUCLEOTIDE SEQUENCE</scope>
    <source>
        <strain evidence="2">BazhouSP</strain>
    </source>
</reference>
<keyword evidence="3" id="KW-1185">Reference proteome</keyword>
<evidence type="ECO:0000313" key="2">
    <source>
        <dbReference type="EMBL" id="KAI1700955.1"/>
    </source>
</evidence>
<proteinExistence type="predicted"/>
<feature type="region of interest" description="Disordered" evidence="1">
    <location>
        <begin position="273"/>
        <end position="314"/>
    </location>
</feature>
<feature type="compositionally biased region" description="Polar residues" evidence="1">
    <location>
        <begin position="303"/>
        <end position="314"/>
    </location>
</feature>
<accession>A0AAD4MPN6</accession>
<dbReference type="Proteomes" id="UP001201812">
    <property type="component" value="Unassembled WGS sequence"/>
</dbReference>
<evidence type="ECO:0000256" key="1">
    <source>
        <dbReference type="SAM" id="MobiDB-lite"/>
    </source>
</evidence>
<gene>
    <name evidence="2" type="ORF">DdX_16394</name>
</gene>
<comment type="caution">
    <text evidence="2">The sequence shown here is derived from an EMBL/GenBank/DDBJ whole genome shotgun (WGS) entry which is preliminary data.</text>
</comment>
<dbReference type="EMBL" id="JAKKPZ010000130">
    <property type="protein sequence ID" value="KAI1700955.1"/>
    <property type="molecule type" value="Genomic_DNA"/>
</dbReference>
<name>A0AAD4MPN6_9BILA</name>